<keyword evidence="3" id="KW-0328">Glycosyltransferase</keyword>
<evidence type="ECO:0000313" key="13">
    <source>
        <dbReference type="Ensembl" id="ENSPLOP00000005150.1"/>
    </source>
</evidence>
<keyword evidence="14" id="KW-1185">Reference proteome</keyword>
<keyword evidence="10" id="KW-0325">Glycoprotein</keyword>
<sequence>MSQLRATKPGLLVCTAVCVCVFLYLRDPPPEEPEESTYPAAVECGFYPDELCSALSEGKEAAPQIATFCKNPHGSQILAHLRTPGNCSRISQEVHFITRPLSAEEGNFSLAYIVTTHKDLAMFVQLLRSIYVPQNLYCIHVDKKAPKKYKSAVQTLVSCFENIFISSKGGRVAHTGFTRLQADLTCMRDLVRSKFQWNYVLNLCGHDFPIKTNKEIIRYIRSKWTDKNITPGAIQPPNVTSETSGSRLEFTPEGSIYGSPNRRFKDEPPHNLTIYFGSAYYVLTRKFVEFVLTDIRAKDLLQWSRDVQSPEQHYWVTLNRLKDAPGATPDAGWEGDIRAIKWRNEEGSVHDGCKGRYVHESCVYGPGDLPWIIRSPSLFASKVDSTDPLVVTCLERRHRLQALRQAEVPAEPHWRFQQESHFNTKRSRAGPL</sequence>
<keyword evidence="12" id="KW-0732">Signal</keyword>
<comment type="subcellular location">
    <subcellularLocation>
        <location evidence="1">Golgi apparatus membrane</location>
        <topology evidence="1">Single-pass type II membrane protein</topology>
    </subcellularLocation>
</comment>
<keyword evidence="9" id="KW-0472">Membrane</keyword>
<protein>
    <submittedName>
        <fullName evidence="13">Glucosaminyl (N-acetyl) transferase family member 7</fullName>
    </submittedName>
</protein>
<organism evidence="13 14">
    <name type="scientific">Panthera leo</name>
    <name type="common">Lion</name>
    <dbReference type="NCBI Taxonomy" id="9689"/>
    <lineage>
        <taxon>Eukaryota</taxon>
        <taxon>Metazoa</taxon>
        <taxon>Chordata</taxon>
        <taxon>Craniata</taxon>
        <taxon>Vertebrata</taxon>
        <taxon>Euteleostomi</taxon>
        <taxon>Mammalia</taxon>
        <taxon>Eutheria</taxon>
        <taxon>Laurasiatheria</taxon>
        <taxon>Carnivora</taxon>
        <taxon>Feliformia</taxon>
        <taxon>Felidae</taxon>
        <taxon>Pantherinae</taxon>
        <taxon>Panthera</taxon>
    </lineage>
</organism>
<feature type="signal peptide" evidence="12">
    <location>
        <begin position="1"/>
        <end position="20"/>
    </location>
</feature>
<name>A0A8C8WLX3_PANLE</name>
<evidence type="ECO:0000256" key="10">
    <source>
        <dbReference type="ARBA" id="ARBA00023180"/>
    </source>
</evidence>
<reference evidence="13" key="1">
    <citation type="journal article" date="2019" name="bioRxiv">
        <title>Long live the king: chromosome-level assembly of the lion (Panthera leo) using linked-read, Hi-C, and long read data.</title>
        <authorList>
            <person name="Armstrong E.E."/>
            <person name="Taylor R.W."/>
            <person name="Miller D.E."/>
            <person name="Kaelin C."/>
            <person name="Barsh G."/>
            <person name="Hadly E.A."/>
            <person name="Petrov D."/>
        </authorList>
    </citation>
    <scope>NUCLEOTIDE SEQUENCE [LARGE SCALE GENOMIC DNA]</scope>
</reference>
<evidence type="ECO:0000256" key="1">
    <source>
        <dbReference type="ARBA" id="ARBA00004323"/>
    </source>
</evidence>
<dbReference type="InterPro" id="IPR003406">
    <property type="entry name" value="Glyco_trans_14"/>
</dbReference>
<evidence type="ECO:0000256" key="3">
    <source>
        <dbReference type="ARBA" id="ARBA00022676"/>
    </source>
</evidence>
<dbReference type="Ensembl" id="ENSPLOT00000005708.1">
    <property type="protein sequence ID" value="ENSPLOP00000005150.1"/>
    <property type="gene ID" value="ENSPLOG00000003785.1"/>
</dbReference>
<comment type="pathway">
    <text evidence="2">Protein modification; protein glycosylation.</text>
</comment>
<dbReference type="AlphaFoldDB" id="A0A8C8WLX3"/>
<reference evidence="13" key="2">
    <citation type="submission" date="2025-08" db="UniProtKB">
        <authorList>
            <consortium name="Ensembl"/>
        </authorList>
    </citation>
    <scope>IDENTIFICATION</scope>
</reference>
<dbReference type="GeneTree" id="ENSGT00940000160402"/>
<dbReference type="PANTHER" id="PTHR19297:SF178">
    <property type="entry name" value="BETA-1,3-GALACTOSYL-O-GLYCOSYL-GLYCOPROTEIN BETA-1,6-N-ACETYLGLUCOSAMINYLTRANSFERASE 7"/>
    <property type="match status" value="1"/>
</dbReference>
<keyword evidence="6" id="KW-0735">Signal-anchor</keyword>
<gene>
    <name evidence="13" type="primary">GCNT7</name>
</gene>
<accession>A0A8C8WLX3</accession>
<dbReference type="Proteomes" id="UP000694399">
    <property type="component" value="Chromosome B1"/>
</dbReference>
<evidence type="ECO:0000256" key="6">
    <source>
        <dbReference type="ARBA" id="ARBA00022968"/>
    </source>
</evidence>
<proteinExistence type="inferred from homology"/>
<evidence type="ECO:0000256" key="12">
    <source>
        <dbReference type="SAM" id="SignalP"/>
    </source>
</evidence>
<reference evidence="13" key="3">
    <citation type="submission" date="2025-09" db="UniProtKB">
        <authorList>
            <consortium name="Ensembl"/>
        </authorList>
    </citation>
    <scope>IDENTIFICATION</scope>
</reference>
<evidence type="ECO:0000256" key="7">
    <source>
        <dbReference type="ARBA" id="ARBA00022989"/>
    </source>
</evidence>
<dbReference type="Pfam" id="PF02485">
    <property type="entry name" value="Branch"/>
    <property type="match status" value="1"/>
</dbReference>
<dbReference type="PANTHER" id="PTHR19297">
    <property type="entry name" value="GLYCOSYLTRANSFERASE 14 FAMILY MEMBER"/>
    <property type="match status" value="1"/>
</dbReference>
<comment type="similarity">
    <text evidence="11">Belongs to the glycosyltransferase 14 family.</text>
</comment>
<keyword evidence="5" id="KW-0812">Transmembrane</keyword>
<evidence type="ECO:0000256" key="4">
    <source>
        <dbReference type="ARBA" id="ARBA00022679"/>
    </source>
</evidence>
<dbReference type="GO" id="GO:0000139">
    <property type="term" value="C:Golgi membrane"/>
    <property type="evidence" value="ECO:0007669"/>
    <property type="project" value="UniProtKB-SubCell"/>
</dbReference>
<evidence type="ECO:0000256" key="9">
    <source>
        <dbReference type="ARBA" id="ARBA00023136"/>
    </source>
</evidence>
<evidence type="ECO:0000256" key="5">
    <source>
        <dbReference type="ARBA" id="ARBA00022692"/>
    </source>
</evidence>
<keyword evidence="4" id="KW-0808">Transferase</keyword>
<dbReference type="GO" id="GO:0008375">
    <property type="term" value="F:acetylglucosaminyltransferase activity"/>
    <property type="evidence" value="ECO:0007669"/>
    <property type="project" value="TreeGrafter"/>
</dbReference>
<evidence type="ECO:0000256" key="8">
    <source>
        <dbReference type="ARBA" id="ARBA00023034"/>
    </source>
</evidence>
<evidence type="ECO:0000313" key="14">
    <source>
        <dbReference type="Proteomes" id="UP000694399"/>
    </source>
</evidence>
<feature type="chain" id="PRO_5034806616" evidence="12">
    <location>
        <begin position="21"/>
        <end position="432"/>
    </location>
</feature>
<evidence type="ECO:0000256" key="11">
    <source>
        <dbReference type="ARBA" id="ARBA00038150"/>
    </source>
</evidence>
<keyword evidence="8" id="KW-0333">Golgi apparatus</keyword>
<evidence type="ECO:0000256" key="2">
    <source>
        <dbReference type="ARBA" id="ARBA00004922"/>
    </source>
</evidence>
<dbReference type="OMA" id="TCLERWH"/>
<keyword evidence="7" id="KW-1133">Transmembrane helix</keyword>